<feature type="signal peptide" evidence="2">
    <location>
        <begin position="1"/>
        <end position="18"/>
    </location>
</feature>
<gene>
    <name evidence="4" type="ORF">GALMADRAFT_134008</name>
</gene>
<dbReference type="InterPro" id="IPR018466">
    <property type="entry name" value="Kre9/Knh1-like_N"/>
</dbReference>
<accession>A0A067TGP2</accession>
<proteinExistence type="predicted"/>
<keyword evidence="5" id="KW-1185">Reference proteome</keyword>
<organism evidence="4 5">
    <name type="scientific">Galerina marginata (strain CBS 339.88)</name>
    <dbReference type="NCBI Taxonomy" id="685588"/>
    <lineage>
        <taxon>Eukaryota</taxon>
        <taxon>Fungi</taxon>
        <taxon>Dikarya</taxon>
        <taxon>Basidiomycota</taxon>
        <taxon>Agaricomycotina</taxon>
        <taxon>Agaricomycetes</taxon>
        <taxon>Agaricomycetidae</taxon>
        <taxon>Agaricales</taxon>
        <taxon>Agaricineae</taxon>
        <taxon>Strophariaceae</taxon>
        <taxon>Galerina</taxon>
    </lineage>
</organism>
<evidence type="ECO:0000313" key="5">
    <source>
        <dbReference type="Proteomes" id="UP000027222"/>
    </source>
</evidence>
<protein>
    <recommendedName>
        <fullName evidence="3">Yeast cell wall synthesis Kre9/Knh1-like N-terminal domain-containing protein</fullName>
    </recommendedName>
</protein>
<evidence type="ECO:0000256" key="2">
    <source>
        <dbReference type="SAM" id="SignalP"/>
    </source>
</evidence>
<feature type="chain" id="PRO_5001649363" description="Yeast cell wall synthesis Kre9/Knh1-like N-terminal domain-containing protein" evidence="2">
    <location>
        <begin position="19"/>
        <end position="128"/>
    </location>
</feature>
<dbReference type="Proteomes" id="UP000027222">
    <property type="component" value="Unassembled WGS sequence"/>
</dbReference>
<evidence type="ECO:0000259" key="3">
    <source>
        <dbReference type="Pfam" id="PF10342"/>
    </source>
</evidence>
<evidence type="ECO:0000256" key="1">
    <source>
        <dbReference type="ARBA" id="ARBA00022729"/>
    </source>
</evidence>
<evidence type="ECO:0000313" key="4">
    <source>
        <dbReference type="EMBL" id="KDR82380.1"/>
    </source>
</evidence>
<dbReference type="EMBL" id="KL142369">
    <property type="protein sequence ID" value="KDR82380.1"/>
    <property type="molecule type" value="Genomic_DNA"/>
</dbReference>
<feature type="domain" description="Yeast cell wall synthesis Kre9/Knh1-like N-terminal" evidence="3">
    <location>
        <begin position="36"/>
        <end position="121"/>
    </location>
</feature>
<dbReference type="HOGENOM" id="CLU_083660_2_0_1"/>
<dbReference type="STRING" id="685588.A0A067TGP2"/>
<dbReference type="Pfam" id="PF10342">
    <property type="entry name" value="Kre9_KNH"/>
    <property type="match status" value="1"/>
</dbReference>
<sequence length="128" mass="13800">MFFSTLFTSILLATATVAIPITGPQELIIYNPPILSPKANSSWAVGSEQVVRWSISGQKSSAAGVILLGYSENDSDHLDAEHPLATGFPITAGSIKIVLPKNTTSRNDYFIVLFGDSGNKSPKFRIHH</sequence>
<dbReference type="OrthoDB" id="3199367at2759"/>
<reference evidence="5" key="1">
    <citation type="journal article" date="2014" name="Proc. Natl. Acad. Sci. U.S.A.">
        <title>Extensive sampling of basidiomycete genomes demonstrates inadequacy of the white-rot/brown-rot paradigm for wood decay fungi.</title>
        <authorList>
            <person name="Riley R."/>
            <person name="Salamov A.A."/>
            <person name="Brown D.W."/>
            <person name="Nagy L.G."/>
            <person name="Floudas D."/>
            <person name="Held B.W."/>
            <person name="Levasseur A."/>
            <person name="Lombard V."/>
            <person name="Morin E."/>
            <person name="Otillar R."/>
            <person name="Lindquist E.A."/>
            <person name="Sun H."/>
            <person name="LaButti K.M."/>
            <person name="Schmutz J."/>
            <person name="Jabbour D."/>
            <person name="Luo H."/>
            <person name="Baker S.E."/>
            <person name="Pisabarro A.G."/>
            <person name="Walton J.D."/>
            <person name="Blanchette R.A."/>
            <person name="Henrissat B."/>
            <person name="Martin F."/>
            <person name="Cullen D."/>
            <person name="Hibbett D.S."/>
            <person name="Grigoriev I.V."/>
        </authorList>
    </citation>
    <scope>NUCLEOTIDE SEQUENCE [LARGE SCALE GENOMIC DNA]</scope>
    <source>
        <strain evidence="5">CBS 339.88</strain>
    </source>
</reference>
<name>A0A067TGP2_GALM3</name>
<dbReference type="AlphaFoldDB" id="A0A067TGP2"/>
<keyword evidence="1 2" id="KW-0732">Signal</keyword>